<protein>
    <submittedName>
        <fullName evidence="1">Uncharacterized protein</fullName>
    </submittedName>
</protein>
<comment type="caution">
    <text evidence="1">The sequence shown here is derived from an EMBL/GenBank/DDBJ whole genome shotgun (WGS) entry which is preliminary data.</text>
</comment>
<gene>
    <name evidence="1" type="ORF">LCGC14_1287710</name>
</gene>
<accession>A0A0F9KTD9</accession>
<proteinExistence type="predicted"/>
<evidence type="ECO:0000313" key="1">
    <source>
        <dbReference type="EMBL" id="KKM85579.1"/>
    </source>
</evidence>
<dbReference type="EMBL" id="LAZR01007387">
    <property type="protein sequence ID" value="KKM85579.1"/>
    <property type="molecule type" value="Genomic_DNA"/>
</dbReference>
<sequence>MGFCCENCILFTNECVCNNIAPKTEIMTSRTLECKIKLIHTSIEGEFLKVIIEQEGKKIPIHFDLKKFLEPT</sequence>
<name>A0A0F9KTD9_9ZZZZ</name>
<organism evidence="1">
    <name type="scientific">marine sediment metagenome</name>
    <dbReference type="NCBI Taxonomy" id="412755"/>
    <lineage>
        <taxon>unclassified sequences</taxon>
        <taxon>metagenomes</taxon>
        <taxon>ecological metagenomes</taxon>
    </lineage>
</organism>
<reference evidence="1" key="1">
    <citation type="journal article" date="2015" name="Nature">
        <title>Complex archaea that bridge the gap between prokaryotes and eukaryotes.</title>
        <authorList>
            <person name="Spang A."/>
            <person name="Saw J.H."/>
            <person name="Jorgensen S.L."/>
            <person name="Zaremba-Niedzwiedzka K."/>
            <person name="Martijn J."/>
            <person name="Lind A.E."/>
            <person name="van Eijk R."/>
            <person name="Schleper C."/>
            <person name="Guy L."/>
            <person name="Ettema T.J."/>
        </authorList>
    </citation>
    <scope>NUCLEOTIDE SEQUENCE</scope>
</reference>
<dbReference type="AlphaFoldDB" id="A0A0F9KTD9"/>